<evidence type="ECO:0000313" key="6">
    <source>
        <dbReference type="Proteomes" id="UP001219037"/>
    </source>
</evidence>
<accession>A0ABY8H9T9</accession>
<dbReference type="Proteomes" id="UP001219037">
    <property type="component" value="Chromosome"/>
</dbReference>
<dbReference type="PANTHER" id="PTHR46401">
    <property type="entry name" value="GLYCOSYLTRANSFERASE WBBK-RELATED"/>
    <property type="match status" value="1"/>
</dbReference>
<gene>
    <name evidence="5" type="ORF">P8192_05615</name>
</gene>
<dbReference type="InterPro" id="IPR028098">
    <property type="entry name" value="Glyco_trans_4-like_N"/>
</dbReference>
<reference evidence="5 6" key="1">
    <citation type="submission" date="2023-04" db="EMBL/GenBank/DDBJ databases">
        <title>Funneling lignin-derived compounds into biodiesel using alkali-halophilic Citricoccus sp. P2.</title>
        <authorList>
            <person name="Luo C.-B."/>
        </authorList>
    </citation>
    <scope>NUCLEOTIDE SEQUENCE [LARGE SCALE GENOMIC DNA]</scope>
    <source>
        <strain evidence="5 6">P2</strain>
    </source>
</reference>
<dbReference type="Pfam" id="PF00534">
    <property type="entry name" value="Glycos_transf_1"/>
    <property type="match status" value="1"/>
</dbReference>
<proteinExistence type="predicted"/>
<dbReference type="RefSeq" id="WP_278159751.1">
    <property type="nucleotide sequence ID" value="NZ_CP121252.1"/>
</dbReference>
<dbReference type="EMBL" id="CP121252">
    <property type="protein sequence ID" value="WFP17904.1"/>
    <property type="molecule type" value="Genomic_DNA"/>
</dbReference>
<keyword evidence="1" id="KW-0328">Glycosyltransferase</keyword>
<keyword evidence="2" id="KW-0808">Transferase</keyword>
<evidence type="ECO:0000259" key="4">
    <source>
        <dbReference type="Pfam" id="PF13579"/>
    </source>
</evidence>
<organism evidence="5 6">
    <name type="scientific">Citricoccus muralis</name>
    <dbReference type="NCBI Taxonomy" id="169134"/>
    <lineage>
        <taxon>Bacteria</taxon>
        <taxon>Bacillati</taxon>
        <taxon>Actinomycetota</taxon>
        <taxon>Actinomycetes</taxon>
        <taxon>Micrococcales</taxon>
        <taxon>Micrococcaceae</taxon>
        <taxon>Citricoccus</taxon>
    </lineage>
</organism>
<evidence type="ECO:0000313" key="5">
    <source>
        <dbReference type="EMBL" id="WFP17904.1"/>
    </source>
</evidence>
<dbReference type="InterPro" id="IPR001296">
    <property type="entry name" value="Glyco_trans_1"/>
</dbReference>
<keyword evidence="6" id="KW-1185">Reference proteome</keyword>
<evidence type="ECO:0000256" key="2">
    <source>
        <dbReference type="ARBA" id="ARBA00022679"/>
    </source>
</evidence>
<dbReference type="Pfam" id="PF13579">
    <property type="entry name" value="Glyco_trans_4_4"/>
    <property type="match status" value="1"/>
</dbReference>
<evidence type="ECO:0000256" key="1">
    <source>
        <dbReference type="ARBA" id="ARBA00022676"/>
    </source>
</evidence>
<protein>
    <submittedName>
        <fullName evidence="5">Glycosyltransferase family 1 protein</fullName>
    </submittedName>
</protein>
<sequence>MRLFMDARYTRTDFHDGISRYGASLIEATARRADVTMIIHDEAQLPMLPAGVPWVKVSAPTSAREPMVAQQLNAFSPDVVFSPMQTMGSAGRRFGLILTLHDLIYYQHRTPPRDLPLPVRGLWRLYHLAYWPQRLLLDRADDVVTVSRTTQRLMRHHRLTRRPITVVSNAPQPTAEPREPDRTPEKSLVYMGSFMDYKNVESLIAAMPHLSGYRLHLLSRITANRESELLELADELGVASDALVFHRGTSEEEYRDLLRSCTALVTMSRAEGFGLPLAEAMAEGTPVIVSDLEIFREIGGEAGAAQFIELEEQRQAGEKLAAAVRRWEDPTAFADASRAAVEQASLFTWERSAEELLRVAESVAARRSLRPRRQSN</sequence>
<feature type="domain" description="Glycosyl transferase family 1" evidence="3">
    <location>
        <begin position="181"/>
        <end position="338"/>
    </location>
</feature>
<dbReference type="PANTHER" id="PTHR46401:SF2">
    <property type="entry name" value="GLYCOSYLTRANSFERASE WBBK-RELATED"/>
    <property type="match status" value="1"/>
</dbReference>
<dbReference type="CDD" id="cd03809">
    <property type="entry name" value="GT4_MtfB-like"/>
    <property type="match status" value="1"/>
</dbReference>
<dbReference type="SUPFAM" id="SSF53756">
    <property type="entry name" value="UDP-Glycosyltransferase/glycogen phosphorylase"/>
    <property type="match status" value="1"/>
</dbReference>
<name>A0ABY8H9T9_9MICC</name>
<evidence type="ECO:0000259" key="3">
    <source>
        <dbReference type="Pfam" id="PF00534"/>
    </source>
</evidence>
<feature type="domain" description="Glycosyltransferase subfamily 4-like N-terminal" evidence="4">
    <location>
        <begin position="17"/>
        <end position="169"/>
    </location>
</feature>
<dbReference type="Gene3D" id="3.40.50.2000">
    <property type="entry name" value="Glycogen Phosphorylase B"/>
    <property type="match status" value="2"/>
</dbReference>